<sequence>MLRPLAIALLASTATPAAAQTADNAQPGDVVVTGRGLDDRAGDRAFDTVTIDRDRITDNASARLESILADVAGLQQFRRSDSRSANPTSQGISLRGIGGNASSRALLILDGVPQADPFGGWVPFPAYSAERLGRIRVTRGGGSGYFGPGALAGTVEMESATPDQLSPLAMGVAYGSRNSLEADGSAALVRSGGFATIAGSYARGDGFTPTVSESRGPVDRPAPYEQTSGAVRGVISIAPSTELQANVSAFTDSRDRGTAYTANSSQGADASLRLVGRGNWGWSVLGYLQTRAFSSQFASINPARTTATQTLNQYNTPATGVGARIEVAPPIGDGLSLRLGSDIRAVSGRTQELYTYVAGAPTRQRYAGGETRTAGLFADGSADLGRVTIDLGGRIDWWRIADGYLKEHDLATGAPLTNATFANRDGTEATGRAGIAWRPVDALVLRGAAYRGWRLPTLNELYRPFRVGADATAANAALNPERLTGYEGGATFTPTATTSLGVTWFHNRLDDAIANVTMGRGPRTFPGVGFVAAGGVYRVRQNLDAITSTGIEVEASWRSGPFNARASWQHVSARVVASGAAAALDGLRPAQTPRDQVSGTLGWRSGEASLSTTLRYVARQFDDDQNSNVLRPATTLDAVATLPLARAWTVEARAENMFDARVEAGISGNNIVERATPRTLWLGLRYRMR</sequence>
<evidence type="ECO:0000256" key="7">
    <source>
        <dbReference type="ARBA" id="ARBA00023136"/>
    </source>
</evidence>
<organism evidence="15 16">
    <name type="scientific">Sphingomonas lycopersici</name>
    <dbReference type="NCBI Taxonomy" id="2951807"/>
    <lineage>
        <taxon>Bacteria</taxon>
        <taxon>Pseudomonadati</taxon>
        <taxon>Pseudomonadota</taxon>
        <taxon>Alphaproteobacteria</taxon>
        <taxon>Sphingomonadales</taxon>
        <taxon>Sphingomonadaceae</taxon>
        <taxon>Sphingomonas</taxon>
    </lineage>
</organism>
<feature type="domain" description="TonB-dependent receptor-like beta-barrel" evidence="13">
    <location>
        <begin position="247"/>
        <end position="656"/>
    </location>
</feature>
<protein>
    <submittedName>
        <fullName evidence="15">TonB-dependent receptor</fullName>
    </submittedName>
</protein>
<evidence type="ECO:0000256" key="1">
    <source>
        <dbReference type="ARBA" id="ARBA00004571"/>
    </source>
</evidence>
<evidence type="ECO:0000259" key="14">
    <source>
        <dbReference type="Pfam" id="PF07715"/>
    </source>
</evidence>
<dbReference type="PANTHER" id="PTHR30069">
    <property type="entry name" value="TONB-DEPENDENT OUTER MEMBRANE RECEPTOR"/>
    <property type="match status" value="1"/>
</dbReference>
<evidence type="ECO:0000256" key="4">
    <source>
        <dbReference type="ARBA" id="ARBA00022692"/>
    </source>
</evidence>
<dbReference type="InterPro" id="IPR037066">
    <property type="entry name" value="Plug_dom_sf"/>
</dbReference>
<keyword evidence="6 11" id="KW-0798">TonB box</keyword>
<comment type="similarity">
    <text evidence="10 11">Belongs to the TonB-dependent receptor family.</text>
</comment>
<evidence type="ECO:0000256" key="9">
    <source>
        <dbReference type="ARBA" id="ARBA00023237"/>
    </source>
</evidence>
<dbReference type="InterPro" id="IPR039426">
    <property type="entry name" value="TonB-dep_rcpt-like"/>
</dbReference>
<keyword evidence="8 15" id="KW-0675">Receptor</keyword>
<evidence type="ECO:0000256" key="2">
    <source>
        <dbReference type="ARBA" id="ARBA00022448"/>
    </source>
</evidence>
<name>A0AA41Z9C9_9SPHN</name>
<dbReference type="Gene3D" id="2.170.130.10">
    <property type="entry name" value="TonB-dependent receptor, plug domain"/>
    <property type="match status" value="1"/>
</dbReference>
<feature type="signal peptide" evidence="12">
    <location>
        <begin position="1"/>
        <end position="19"/>
    </location>
</feature>
<dbReference type="InterPro" id="IPR036942">
    <property type="entry name" value="Beta-barrel_TonB_sf"/>
</dbReference>
<evidence type="ECO:0000256" key="12">
    <source>
        <dbReference type="SAM" id="SignalP"/>
    </source>
</evidence>
<keyword evidence="9 10" id="KW-0998">Cell outer membrane</keyword>
<evidence type="ECO:0000313" key="16">
    <source>
        <dbReference type="Proteomes" id="UP001165565"/>
    </source>
</evidence>
<dbReference type="GO" id="GO:0015344">
    <property type="term" value="F:siderophore uptake transmembrane transporter activity"/>
    <property type="evidence" value="ECO:0007669"/>
    <property type="project" value="TreeGrafter"/>
</dbReference>
<dbReference type="AlphaFoldDB" id="A0AA41Z9C9"/>
<evidence type="ECO:0000256" key="6">
    <source>
        <dbReference type="ARBA" id="ARBA00023077"/>
    </source>
</evidence>
<gene>
    <name evidence="15" type="ORF">NEE01_10405</name>
</gene>
<dbReference type="PROSITE" id="PS52016">
    <property type="entry name" value="TONB_DEPENDENT_REC_3"/>
    <property type="match status" value="1"/>
</dbReference>
<dbReference type="RefSeq" id="WP_265268878.1">
    <property type="nucleotide sequence ID" value="NZ_JANFAV010000006.1"/>
</dbReference>
<dbReference type="GO" id="GO:0044718">
    <property type="term" value="P:siderophore transmembrane transport"/>
    <property type="evidence" value="ECO:0007669"/>
    <property type="project" value="TreeGrafter"/>
</dbReference>
<dbReference type="InterPro" id="IPR000531">
    <property type="entry name" value="Beta-barrel_TonB"/>
</dbReference>
<dbReference type="InterPro" id="IPR012910">
    <property type="entry name" value="Plug_dom"/>
</dbReference>
<accession>A0AA41Z9C9</accession>
<dbReference type="SUPFAM" id="SSF56935">
    <property type="entry name" value="Porins"/>
    <property type="match status" value="1"/>
</dbReference>
<keyword evidence="4 10" id="KW-0812">Transmembrane</keyword>
<keyword evidence="16" id="KW-1185">Reference proteome</keyword>
<evidence type="ECO:0000256" key="8">
    <source>
        <dbReference type="ARBA" id="ARBA00023170"/>
    </source>
</evidence>
<dbReference type="PANTHER" id="PTHR30069:SF29">
    <property type="entry name" value="HEMOGLOBIN AND HEMOGLOBIN-HAPTOGLOBIN-BINDING PROTEIN 1-RELATED"/>
    <property type="match status" value="1"/>
</dbReference>
<dbReference type="Pfam" id="PF07715">
    <property type="entry name" value="Plug"/>
    <property type="match status" value="1"/>
</dbReference>
<keyword evidence="2 10" id="KW-0813">Transport</keyword>
<comment type="subcellular location">
    <subcellularLocation>
        <location evidence="1 10">Cell outer membrane</location>
        <topology evidence="1 10">Multi-pass membrane protein</topology>
    </subcellularLocation>
</comment>
<evidence type="ECO:0000256" key="3">
    <source>
        <dbReference type="ARBA" id="ARBA00022452"/>
    </source>
</evidence>
<evidence type="ECO:0000259" key="13">
    <source>
        <dbReference type="Pfam" id="PF00593"/>
    </source>
</evidence>
<dbReference type="Gene3D" id="2.40.170.20">
    <property type="entry name" value="TonB-dependent receptor, beta-barrel domain"/>
    <property type="match status" value="1"/>
</dbReference>
<dbReference type="GO" id="GO:0009279">
    <property type="term" value="C:cell outer membrane"/>
    <property type="evidence" value="ECO:0007669"/>
    <property type="project" value="UniProtKB-SubCell"/>
</dbReference>
<keyword evidence="7 10" id="KW-0472">Membrane</keyword>
<proteinExistence type="inferred from homology"/>
<dbReference type="EMBL" id="JANFAV010000006">
    <property type="protein sequence ID" value="MCW6535197.1"/>
    <property type="molecule type" value="Genomic_DNA"/>
</dbReference>
<feature type="chain" id="PRO_5041310820" evidence="12">
    <location>
        <begin position="20"/>
        <end position="689"/>
    </location>
</feature>
<keyword evidence="5 12" id="KW-0732">Signal</keyword>
<reference evidence="15" key="1">
    <citation type="submission" date="2022-06" db="EMBL/GenBank/DDBJ databases">
        <title>Sphingomonas sp. nov. isolated from rhizosphere soil of tomato.</title>
        <authorList>
            <person name="Dong H."/>
            <person name="Gao R."/>
        </authorList>
    </citation>
    <scope>NUCLEOTIDE SEQUENCE</scope>
    <source>
        <strain evidence="15">MMSM24</strain>
    </source>
</reference>
<feature type="domain" description="TonB-dependent receptor plug" evidence="14">
    <location>
        <begin position="49"/>
        <end position="154"/>
    </location>
</feature>
<evidence type="ECO:0000256" key="11">
    <source>
        <dbReference type="RuleBase" id="RU003357"/>
    </source>
</evidence>
<evidence type="ECO:0000256" key="5">
    <source>
        <dbReference type="ARBA" id="ARBA00022729"/>
    </source>
</evidence>
<evidence type="ECO:0000313" key="15">
    <source>
        <dbReference type="EMBL" id="MCW6535197.1"/>
    </source>
</evidence>
<evidence type="ECO:0000256" key="10">
    <source>
        <dbReference type="PROSITE-ProRule" id="PRU01360"/>
    </source>
</evidence>
<dbReference type="Pfam" id="PF00593">
    <property type="entry name" value="TonB_dep_Rec_b-barrel"/>
    <property type="match status" value="1"/>
</dbReference>
<keyword evidence="3 10" id="KW-1134">Transmembrane beta strand</keyword>
<dbReference type="Proteomes" id="UP001165565">
    <property type="component" value="Unassembled WGS sequence"/>
</dbReference>
<comment type="caution">
    <text evidence="15">The sequence shown here is derived from an EMBL/GenBank/DDBJ whole genome shotgun (WGS) entry which is preliminary data.</text>
</comment>